<evidence type="ECO:0000256" key="6">
    <source>
        <dbReference type="ARBA" id="ARBA00022741"/>
    </source>
</evidence>
<evidence type="ECO:0000256" key="4">
    <source>
        <dbReference type="ARBA" id="ARBA00022692"/>
    </source>
</evidence>
<feature type="transmembrane region" description="Helical" evidence="13">
    <location>
        <begin position="2650"/>
        <end position="2672"/>
    </location>
</feature>
<dbReference type="PROSITE" id="PS50929">
    <property type="entry name" value="ABC_TM1F"/>
    <property type="match status" value="2"/>
</dbReference>
<keyword evidence="7" id="KW-0067">ATP-binding</keyword>
<evidence type="ECO:0000256" key="7">
    <source>
        <dbReference type="ARBA" id="ARBA00022840"/>
    </source>
</evidence>
<feature type="compositionally biased region" description="Low complexity" evidence="12">
    <location>
        <begin position="436"/>
        <end position="455"/>
    </location>
</feature>
<evidence type="ECO:0000256" key="9">
    <source>
        <dbReference type="ARBA" id="ARBA00023136"/>
    </source>
</evidence>
<keyword evidence="4 13" id="KW-0812">Transmembrane</keyword>
<evidence type="ECO:0000313" key="18">
    <source>
        <dbReference type="Proteomes" id="UP000685013"/>
    </source>
</evidence>
<dbReference type="InterPro" id="IPR039421">
    <property type="entry name" value="Type_1_exporter"/>
</dbReference>
<feature type="compositionally biased region" description="Basic and acidic residues" evidence="12">
    <location>
        <begin position="1676"/>
        <end position="1689"/>
    </location>
</feature>
<dbReference type="PANTHER" id="PTHR43394">
    <property type="entry name" value="ATP-DEPENDENT PERMEASE MDL1, MITOCHONDRIAL"/>
    <property type="match status" value="1"/>
</dbReference>
<dbReference type="PROSITE" id="PS50893">
    <property type="entry name" value="ABC_TRANSPORTER_2"/>
    <property type="match status" value="2"/>
</dbReference>
<proteinExistence type="inferred from homology"/>
<keyword evidence="10" id="KW-0325">Glycoprotein</keyword>
<keyword evidence="11" id="KW-0175">Coiled coil</keyword>
<evidence type="ECO:0000259" key="15">
    <source>
        <dbReference type="PROSITE" id="PS50893"/>
    </source>
</evidence>
<evidence type="ECO:0000256" key="8">
    <source>
        <dbReference type="ARBA" id="ARBA00022989"/>
    </source>
</evidence>
<feature type="region of interest" description="Disordered" evidence="12">
    <location>
        <begin position="1508"/>
        <end position="1528"/>
    </location>
</feature>
<feature type="compositionally biased region" description="Polar residues" evidence="12">
    <location>
        <begin position="936"/>
        <end position="951"/>
    </location>
</feature>
<feature type="transmembrane region" description="Helical" evidence="13">
    <location>
        <begin position="2511"/>
        <end position="2531"/>
    </location>
</feature>
<feature type="region of interest" description="Disordered" evidence="12">
    <location>
        <begin position="1541"/>
        <end position="1563"/>
    </location>
</feature>
<dbReference type="EMBL" id="JAGKQH010000008">
    <property type="protein sequence ID" value="KAG6593567.1"/>
    <property type="molecule type" value="Genomic_DNA"/>
</dbReference>
<feature type="domain" description="ABC transporter" evidence="15">
    <location>
        <begin position="2077"/>
        <end position="2313"/>
    </location>
</feature>
<feature type="region of interest" description="Disordered" evidence="12">
    <location>
        <begin position="372"/>
        <end position="392"/>
    </location>
</feature>
<dbReference type="FunFam" id="3.40.50.300:FF:000251">
    <property type="entry name" value="ABC transporter B family member 19"/>
    <property type="match status" value="1"/>
</dbReference>
<feature type="transmembrane region" description="Helical" evidence="13">
    <location>
        <begin position="2537"/>
        <end position="2559"/>
    </location>
</feature>
<evidence type="ECO:0000256" key="1">
    <source>
        <dbReference type="ARBA" id="ARBA00004651"/>
    </source>
</evidence>
<feature type="compositionally biased region" description="Basic and acidic residues" evidence="12">
    <location>
        <begin position="1201"/>
        <end position="1215"/>
    </location>
</feature>
<keyword evidence="5" id="KW-0677">Repeat</keyword>
<feature type="domain" description="ABC transmembrane type-1" evidence="16">
    <location>
        <begin position="2390"/>
        <end position="2677"/>
    </location>
</feature>
<gene>
    <name evidence="17" type="primary">ABCB19</name>
    <name evidence="17" type="ORF">SDJN03_13043</name>
</gene>
<feature type="domain" description="ABC transporter" evidence="15">
    <location>
        <begin position="2712"/>
        <end position="2948"/>
    </location>
</feature>
<evidence type="ECO:0000259" key="16">
    <source>
        <dbReference type="PROSITE" id="PS50929"/>
    </source>
</evidence>
<feature type="region of interest" description="Disordered" evidence="12">
    <location>
        <begin position="1201"/>
        <end position="1241"/>
    </location>
</feature>
<comment type="caution">
    <text evidence="17">The sequence shown here is derived from an EMBL/GenBank/DDBJ whole genome shotgun (WGS) entry which is preliminary data.</text>
</comment>
<keyword evidence="8 13" id="KW-1133">Transmembrane helix</keyword>
<reference evidence="17 18" key="1">
    <citation type="journal article" date="2021" name="Hortic Res">
        <title>The domestication of Cucurbita argyrosperma as revealed by the genome of its wild relative.</title>
        <authorList>
            <person name="Barrera-Redondo J."/>
            <person name="Sanchez-de la Vega G."/>
            <person name="Aguirre-Liguori J.A."/>
            <person name="Castellanos-Morales G."/>
            <person name="Gutierrez-Guerrero Y.T."/>
            <person name="Aguirre-Dugua X."/>
            <person name="Aguirre-Planter E."/>
            <person name="Tenaillon M.I."/>
            <person name="Lira-Saade R."/>
            <person name="Eguiarte L.E."/>
        </authorList>
    </citation>
    <scope>NUCLEOTIDE SEQUENCE [LARGE SCALE GENOMIC DNA]</scope>
    <source>
        <strain evidence="17">JBR-2021</strain>
    </source>
</reference>
<feature type="transmembrane region" description="Helical" evidence="13">
    <location>
        <begin position="1748"/>
        <end position="1773"/>
    </location>
</feature>
<evidence type="ECO:0000256" key="5">
    <source>
        <dbReference type="ARBA" id="ARBA00022737"/>
    </source>
</evidence>
<feature type="transmembrane region" description="Helical" evidence="13">
    <location>
        <begin position="1901"/>
        <end position="1924"/>
    </location>
</feature>
<feature type="region of interest" description="Disordered" evidence="12">
    <location>
        <begin position="1358"/>
        <end position="1402"/>
    </location>
</feature>
<feature type="compositionally biased region" description="Polar residues" evidence="12">
    <location>
        <begin position="1664"/>
        <end position="1674"/>
    </location>
</feature>
<feature type="compositionally biased region" description="Polar residues" evidence="12">
    <location>
        <begin position="518"/>
        <end position="531"/>
    </location>
</feature>
<feature type="compositionally biased region" description="Polar residues" evidence="12">
    <location>
        <begin position="568"/>
        <end position="577"/>
    </location>
</feature>
<dbReference type="PANTHER" id="PTHR43394:SF11">
    <property type="entry name" value="ATP-BINDING CASSETTE TRANSPORTER"/>
    <property type="match status" value="1"/>
</dbReference>
<evidence type="ECO:0000313" key="17">
    <source>
        <dbReference type="EMBL" id="KAG6593567.1"/>
    </source>
</evidence>
<feature type="compositionally biased region" description="Basic and acidic residues" evidence="12">
    <location>
        <begin position="337"/>
        <end position="348"/>
    </location>
</feature>
<feature type="transmembrane region" description="Helical" evidence="13">
    <location>
        <begin position="2388"/>
        <end position="2410"/>
    </location>
</feature>
<feature type="chain" id="PRO_5043372345" evidence="14">
    <location>
        <begin position="19"/>
        <end position="2959"/>
    </location>
</feature>
<dbReference type="FunFam" id="3.40.50.300:FF:000066">
    <property type="entry name" value="ABC transporter B family member 1"/>
    <property type="match status" value="1"/>
</dbReference>
<feature type="compositionally biased region" description="Basic and acidic residues" evidence="12">
    <location>
        <begin position="597"/>
        <end position="616"/>
    </location>
</feature>
<evidence type="ECO:0000256" key="2">
    <source>
        <dbReference type="ARBA" id="ARBA00007577"/>
    </source>
</evidence>
<dbReference type="GO" id="GO:0005886">
    <property type="term" value="C:plasma membrane"/>
    <property type="evidence" value="ECO:0007669"/>
    <property type="project" value="UniProtKB-SubCell"/>
</dbReference>
<dbReference type="SMART" id="SM00382">
    <property type="entry name" value="AAA"/>
    <property type="match status" value="2"/>
</dbReference>
<feature type="region of interest" description="Disordered" evidence="12">
    <location>
        <begin position="1657"/>
        <end position="1689"/>
    </location>
</feature>
<feature type="compositionally biased region" description="Polar residues" evidence="12">
    <location>
        <begin position="1216"/>
        <end position="1228"/>
    </location>
</feature>
<feature type="region of interest" description="Disordered" evidence="12">
    <location>
        <begin position="972"/>
        <end position="1034"/>
    </location>
</feature>
<sequence>MWTLQGCFLPYFFKILQACQTLSTARIIFDRKEMKPETPLDFAIFQLSPRRSRCELFVSSHGNSEKLASGSVKPFVTQLKAAEEQFAHAVQTIKLEVERGGNADAWFTKGTLERFVRFVSTPEILEMVNTFDAEMSQLEAARRIYSQGEGDQHSGASGGDGTGTCSTDETKKELLKAIDVRLLAVKQDLVTASARASAAGFNPNTVSDLKLFADQFGAHRLTEACSSFISLCRRRAEHINTWAPGVDDRAVRSSCESDMSIDDPTEDSVGTHINPQYQTHNKHNPQSGTASRIEEQHSHVDESRHTACQPAKSSATFPSQCNINSKGDTGVETLPENLEKEKNEEETPAKSSTPVGPLARRLSVQDRINLFENKQKENTGGSGGGKPVSGKPLELRRLSSDVSSAPSVVEKSVLRRWSGISDMSIDFSNEKKDTESPLCTPSSSSISDTKSNIFSDATEIQSEKSLPDLDSRTRLERRGSFVRPGDDEPTQQAEEQITVEGYTGKEAGASKVPIGWKDQSSSLAPIRSFSSGAEPVGLNERGDSQGNVKNLSSSDDKGKGFKGGFGSETQVRSSSDQAEIDGVKNQAASQVNAFVKKAGDDAADGRLGNKMEDSGPRDYSGYLLHPSGSQSHSRSFSNQSECGGIKLESSSTQSMEVDGGQVPQQRRSLKAEPEAVASKNIASSNMHNLKVDDFGAQKMKLPKPDSAGRKQVVKSQVGREESSFLHERSKLDMIGKNVTDSQERTPTFSSIPGERVQKVRQTKGNQELNDELKMKANELEKLFAEHKLRVPGDSSSARRNSTADVQLEEAISSQHRSSSVMDTAPAEVVERSAVESTRSNNKLENIYTTPAKMINNHDFSDDSRGKFYNKYMQKRDAKLREEWTSKRAEKEAKMKAMQDSLEKSKAEMKAKFSGFVDRQDSVDSSRRRAEKLRSFNYRSQTRDQPLINSNQSEDDGDFPEVLEQKFYGNDRLHSDSYISDSASRSNQNKKALPGRKLSSTPRPTGTSAPPRSLAKVSHSSSAKRRGQTENLLAQSVPNFSEMRKETTKPSGVGKSMARPLVRNYSRNKTTNEEPIIKEEKHCRPHSSRKNSASAIEFKDISPLNADNVVSAPLSFDEEQNDDSIYDKYLKNIESKPFLRKGNGIGPGAGTRMTMLKASMESGPSKDDEEFDEAAFEGSEIMANEEEEEEEELEKMETKFAHMDNGKLRLNQESDRSSNSGSEIENSMRSHSHSQVDHSTASELPSMVPSFHKAGLLQDSPGESPLSWNSRMHHPFSYPHEASDIDAYMDSPLGSPASWNSHNITQAETDVARMRKKWGSAQKPSLIATSSSQSCKDMAKGFKRLLKFGRKSRGTDSMVDWISATTSEGDDDTEDGRDPACRSSEDLRKSRMGFSEGPDDGFNESELYCEQVQELQSSIPAPPSKFKLREDHMSGSSLKAPRSFFSLSTFRSKGTDATSSNDNPTTSSSQSAGLQLPLHPHLALESQFKRIKLTHLSITIRSESPFSAMSAASGHRHHHPTPASSTDVSISFSPIDSSIISRKSNPKRRPLIPAPATPFATDDDKSWQGEISWQLKPTGWRDSRNLGIALGPWAASVAPSSFSSSRVFRRTANDYYLSPSRRVRRRSPSPYSDGSGYVPAGRMELQSFVGGETENSLFIGESNIPGETSKISSSPGWKDESKDPLANKDVRSKNYHDVSEHAYSFERSGMYSSYTDDSVSDDGEDEDEVEPAKAVGLFSLFKYSTKLDLLLITLGCLGALINGGSLPWYSYLFGNFVNQIATESSEADKGQMMRDVARICLFMTGLAAIVVVGAYLEITCWRLVGDRSAERIRTKYLRAILRQDISFFDMKISTGDIMHGISSDVAQIQEVMGEKMAHFIHHIFTFVCGYVVGFLRSWKVSLVVFSVTPLMMFCGIAYKAIYVGLTSKEEDSYRKAGGVAEQAISSIRTVFSFVAEDNLAAKYAELLENSVPFGKKIGFSKGAGMGVIYLVTYSTWALAFWYGAILVARNEITGGDAIACFFGVNVGGRGLALSLSYFAQFAQGTVAAGRVFTIIDRVPEIDSYSPLGRTLPNVRGRIEFKGVSFAYPSRPDSLILNSFNLVFPSSKTLALVGASGGGKSTVFALIERFYDPTEGTISLDGCDIRTLQMKWLRDQIGMVGQEPILFATSIIENVMMGKENATEKEALWACVAANADTFISGLPHGYDTQVGDRGTLLSGGQKQRIALARAMIKDPKILLLDEPTSALDPESESIVQKAIDQLSLGRTTIVIAHRLATVRNSHALAVIEHGSVVDIGTHHQLVERQGAYYNLVKLASEAVRETSLNQNDAQKFTDLSLSDISKSEYVVELSKSEYFKSSVEEDQEGKKEEKRRNVRTLEILKLQKPELPMLLLGCLMGLNAGAILSIFPFILGEALQVYFDSETSSNMKTKIGHLCIVLVGLGIGSILFMTGQQGFCGWAGTKLTVRVRDHLFRSILKQEPGWFDFPENSTGVLISRLSIDCINFRSFLGDRISVLLMGLSAAAVGLGISFWLEWRLTLLAAALTPFTLGASYISLIINIGPKIDENAYAKASNIASGAVSNIRTVTTFSAQEQLVKAFNRSLSEPKKKSVKRSQILGFTFGFSQGAMYGAYTLTLWFAARLVQQGKTSFGDVYKIFLILVLSSFSVGQLAGLAPDTSMAETAIPAVLDVINRTPLIGHEKGKSKKERLTNFDVEFKMVTFAYPSRPEVIVLRDFCLKVKGCSTVALVGESGSGKSTVIWLTQRFYDPIRGKVLMGGVDLREINVKWLRRQTALVGQEPALFAGSIRDNIAFANPNASWSEIEEAARDAYIHKFITGLPQGYETQVGESGVQLSGGQKQRIAIARAILKDASVLLLDEASSALDLESEKHVQDALRKVSKQATTIIVAHRLSTIQDADMIAVVRNGSVIEHGSHDTLMAKAHFDGVYANMVHAESEATTFS</sequence>
<feature type="region of interest" description="Disordered" evidence="12">
    <location>
        <begin position="698"/>
        <end position="767"/>
    </location>
</feature>
<dbReference type="FunFam" id="1.20.1560.10:FF:000155">
    <property type="entry name" value="ATP-binding cassette transporter, subfamily B, member 2, group MDR/PGP protein PpABCB2"/>
    <property type="match status" value="1"/>
</dbReference>
<feature type="transmembrane region" description="Helical" evidence="13">
    <location>
        <begin position="1794"/>
        <end position="1815"/>
    </location>
</feature>
<dbReference type="GO" id="GO:0005524">
    <property type="term" value="F:ATP binding"/>
    <property type="evidence" value="ECO:0007669"/>
    <property type="project" value="UniProtKB-KW"/>
</dbReference>
<feature type="compositionally biased region" description="Polar residues" evidence="12">
    <location>
        <begin position="311"/>
        <end position="327"/>
    </location>
</feature>
<feature type="compositionally biased region" description="Polar residues" evidence="12">
    <location>
        <begin position="738"/>
        <end position="750"/>
    </location>
</feature>
<evidence type="ECO:0000256" key="10">
    <source>
        <dbReference type="ARBA" id="ARBA00023180"/>
    </source>
</evidence>
<dbReference type="InterPro" id="IPR003593">
    <property type="entry name" value="AAA+_ATPase"/>
</dbReference>
<accession>A0AAV6N7A6</accession>
<dbReference type="Pfam" id="PF00664">
    <property type="entry name" value="ABC_membrane"/>
    <property type="match status" value="2"/>
</dbReference>
<feature type="region of interest" description="Disordered" evidence="12">
    <location>
        <begin position="146"/>
        <end position="167"/>
    </location>
</feature>
<feature type="compositionally biased region" description="Basic and acidic residues" evidence="12">
    <location>
        <begin position="1375"/>
        <end position="1388"/>
    </location>
</feature>
<keyword evidence="3" id="KW-0813">Transport</keyword>
<feature type="coiled-coil region" evidence="11">
    <location>
        <begin position="880"/>
        <end position="907"/>
    </location>
</feature>
<evidence type="ECO:0000256" key="13">
    <source>
        <dbReference type="SAM" id="Phobius"/>
    </source>
</evidence>
<keyword evidence="6" id="KW-0547">Nucleotide-binding</keyword>
<feature type="signal peptide" evidence="14">
    <location>
        <begin position="1"/>
        <end position="18"/>
    </location>
</feature>
<feature type="compositionally biased region" description="Basic and acidic residues" evidence="12">
    <location>
        <begin position="461"/>
        <end position="479"/>
    </location>
</feature>
<dbReference type="InterPro" id="IPR003439">
    <property type="entry name" value="ABC_transporter-like_ATP-bd"/>
</dbReference>
<dbReference type="CDD" id="cd18577">
    <property type="entry name" value="ABC_6TM_Pgp_ABCB1_D1_like"/>
    <property type="match status" value="1"/>
</dbReference>
<feature type="transmembrane region" description="Helical" evidence="13">
    <location>
        <begin position="1986"/>
        <end position="2007"/>
    </location>
</feature>
<dbReference type="GO" id="GO:0090374">
    <property type="term" value="P:oligopeptide export from mitochondrion"/>
    <property type="evidence" value="ECO:0007669"/>
    <property type="project" value="TreeGrafter"/>
</dbReference>
<dbReference type="Proteomes" id="UP000685013">
    <property type="component" value="Chromosome 8"/>
</dbReference>
<evidence type="ECO:0000256" key="14">
    <source>
        <dbReference type="SAM" id="SignalP"/>
    </source>
</evidence>
<feature type="transmembrane region" description="Helical" evidence="13">
    <location>
        <begin position="2430"/>
        <end position="2448"/>
    </location>
</feature>
<name>A0AAV6N7A6_9ROSI</name>
<dbReference type="InterPro" id="IPR011527">
    <property type="entry name" value="ABC1_TM_dom"/>
</dbReference>
<feature type="compositionally biased region" description="Low complexity" evidence="12">
    <location>
        <begin position="1454"/>
        <end position="1470"/>
    </location>
</feature>
<dbReference type="GO" id="GO:0015421">
    <property type="term" value="F:ABC-type oligopeptide transporter activity"/>
    <property type="evidence" value="ECO:0007669"/>
    <property type="project" value="TreeGrafter"/>
</dbReference>
<dbReference type="Pfam" id="PF00005">
    <property type="entry name" value="ABC_tran"/>
    <property type="match status" value="2"/>
</dbReference>
<feature type="compositionally biased region" description="Low complexity" evidence="12">
    <location>
        <begin position="627"/>
        <end position="640"/>
    </location>
</feature>
<feature type="transmembrane region" description="Helical" evidence="13">
    <location>
        <begin position="2614"/>
        <end position="2638"/>
    </location>
</feature>
<feature type="compositionally biased region" description="Basic and acidic residues" evidence="12">
    <location>
        <begin position="292"/>
        <end position="305"/>
    </location>
</feature>
<feature type="compositionally biased region" description="Basic and acidic residues" evidence="12">
    <location>
        <begin position="917"/>
        <end position="933"/>
    </location>
</feature>
<comment type="similarity">
    <text evidence="2">Belongs to the ABC transporter superfamily. ABCB family. Multidrug resistance exporter (TC 3.A.1.201) subfamily.</text>
</comment>
<dbReference type="GO" id="GO:0016887">
    <property type="term" value="F:ATP hydrolysis activity"/>
    <property type="evidence" value="ECO:0007669"/>
    <property type="project" value="InterPro"/>
</dbReference>
<dbReference type="CDD" id="cd03249">
    <property type="entry name" value="ABC_MTABC3_MDL1_MDL2"/>
    <property type="match status" value="2"/>
</dbReference>
<evidence type="ECO:0000256" key="12">
    <source>
        <dbReference type="SAM" id="MobiDB-lite"/>
    </source>
</evidence>
<comment type="subcellular location">
    <subcellularLocation>
        <location evidence="1">Cell membrane</location>
        <topology evidence="1">Multi-pass membrane protein</topology>
    </subcellularLocation>
</comment>
<feature type="region of interest" description="Disordered" evidence="12">
    <location>
        <begin position="260"/>
        <end position="359"/>
    </location>
</feature>
<feature type="transmembrane region" description="Helical" evidence="13">
    <location>
        <begin position="1878"/>
        <end position="1894"/>
    </location>
</feature>
<organism evidence="17 18">
    <name type="scientific">Cucurbita argyrosperma subsp. sororia</name>
    <dbReference type="NCBI Taxonomy" id="37648"/>
    <lineage>
        <taxon>Eukaryota</taxon>
        <taxon>Viridiplantae</taxon>
        <taxon>Streptophyta</taxon>
        <taxon>Embryophyta</taxon>
        <taxon>Tracheophyta</taxon>
        <taxon>Spermatophyta</taxon>
        <taxon>Magnoliopsida</taxon>
        <taxon>eudicotyledons</taxon>
        <taxon>Gunneridae</taxon>
        <taxon>Pentapetalae</taxon>
        <taxon>rosids</taxon>
        <taxon>fabids</taxon>
        <taxon>Cucurbitales</taxon>
        <taxon>Cucurbitaceae</taxon>
        <taxon>Cucurbiteae</taxon>
        <taxon>Cucurbita</taxon>
    </lineage>
</organism>
<keyword evidence="9 13" id="KW-0472">Membrane</keyword>
<evidence type="ECO:0000256" key="11">
    <source>
        <dbReference type="SAM" id="Coils"/>
    </source>
</evidence>
<feature type="domain" description="ABC transmembrane type-1" evidence="16">
    <location>
        <begin position="1753"/>
        <end position="2042"/>
    </location>
</feature>
<feature type="compositionally biased region" description="Polar residues" evidence="12">
    <location>
        <begin position="997"/>
        <end position="1009"/>
    </location>
</feature>
<feature type="region of interest" description="Disordered" evidence="12">
    <location>
        <begin position="1451"/>
        <end position="1472"/>
    </location>
</feature>
<keyword evidence="18" id="KW-1185">Reference proteome</keyword>
<feature type="compositionally biased region" description="Low complexity" evidence="12">
    <location>
        <begin position="975"/>
        <end position="985"/>
    </location>
</feature>
<keyword evidence="14" id="KW-0732">Signal</keyword>
<dbReference type="GO" id="GO:0005743">
    <property type="term" value="C:mitochondrial inner membrane"/>
    <property type="evidence" value="ECO:0007669"/>
    <property type="project" value="TreeGrafter"/>
</dbReference>
<evidence type="ECO:0000256" key="3">
    <source>
        <dbReference type="ARBA" id="ARBA00022448"/>
    </source>
</evidence>
<feature type="region of interest" description="Disordered" evidence="12">
    <location>
        <begin position="428"/>
        <end position="493"/>
    </location>
</feature>
<feature type="compositionally biased region" description="Polar residues" evidence="12">
    <location>
        <begin position="271"/>
        <end position="290"/>
    </location>
</feature>
<feature type="region of interest" description="Disordered" evidence="12">
    <location>
        <begin position="917"/>
        <end position="957"/>
    </location>
</feature>
<dbReference type="PROSITE" id="PS00211">
    <property type="entry name" value="ABC_TRANSPORTER_1"/>
    <property type="match status" value="2"/>
</dbReference>
<feature type="compositionally biased region" description="Basic and acidic residues" evidence="12">
    <location>
        <begin position="717"/>
        <end position="733"/>
    </location>
</feature>
<protein>
    <submittedName>
        <fullName evidence="17">ABC transporter B family member 19</fullName>
    </submittedName>
</protein>
<feature type="non-terminal residue" evidence="17">
    <location>
        <position position="1"/>
    </location>
</feature>
<dbReference type="InterPro" id="IPR017871">
    <property type="entry name" value="ABC_transporter-like_CS"/>
</dbReference>
<feature type="region of interest" description="Disordered" evidence="12">
    <location>
        <begin position="510"/>
        <end position="674"/>
    </location>
</feature>
<dbReference type="CDD" id="cd18578">
    <property type="entry name" value="ABC_6TM_Pgp_ABCB1_D2_like"/>
    <property type="match status" value="1"/>
</dbReference>